<name>A0AC35TYF2_9BILA</name>
<organism evidence="1 2">
    <name type="scientific">Rhabditophanes sp. KR3021</name>
    <dbReference type="NCBI Taxonomy" id="114890"/>
    <lineage>
        <taxon>Eukaryota</taxon>
        <taxon>Metazoa</taxon>
        <taxon>Ecdysozoa</taxon>
        <taxon>Nematoda</taxon>
        <taxon>Chromadorea</taxon>
        <taxon>Rhabditida</taxon>
        <taxon>Tylenchina</taxon>
        <taxon>Panagrolaimomorpha</taxon>
        <taxon>Strongyloidoidea</taxon>
        <taxon>Alloionematidae</taxon>
        <taxon>Rhabditophanes</taxon>
    </lineage>
</organism>
<evidence type="ECO:0000313" key="2">
    <source>
        <dbReference type="WBParaSite" id="RSKR_0000591300.1"/>
    </source>
</evidence>
<sequence length="199" mass="22979">MASKLGAFVGLTVVGVILIQADFIDRYDTSKMVVDLTPVKNYIGLWQIIDDSGHYKQLPPPDMIDFAIHPIPKFGARCLNITHTYYDKEGNTVRADYGFMPVKNATRRDPRVHLAYLTTSSQGFSMMEQGFVKNNKITLHFKSFLPRSFDVDTNGLELDIFEMERQFEQTDPKNMKMLIRAKTLYETEEYTARYKKVMN</sequence>
<accession>A0AC35TYF2</accession>
<reference evidence="2" key="1">
    <citation type="submission" date="2016-11" db="UniProtKB">
        <authorList>
            <consortium name="WormBaseParasite"/>
        </authorList>
    </citation>
    <scope>IDENTIFICATION</scope>
    <source>
        <strain evidence="2">KR3021</strain>
    </source>
</reference>
<protein>
    <submittedName>
        <fullName evidence="2">DUF1794 domain-containing protein</fullName>
    </submittedName>
</protein>
<dbReference type="WBParaSite" id="RSKR_0000591300.1">
    <property type="protein sequence ID" value="RSKR_0000591300.1"/>
    <property type="gene ID" value="RSKR_0000591300"/>
</dbReference>
<evidence type="ECO:0000313" key="1">
    <source>
        <dbReference type="Proteomes" id="UP000095286"/>
    </source>
</evidence>
<proteinExistence type="predicted"/>
<dbReference type="Proteomes" id="UP000095286">
    <property type="component" value="Unplaced"/>
</dbReference>